<dbReference type="AlphaFoldDB" id="A0A0A0F3M5"/>
<dbReference type="PANTHER" id="PTHR43080">
    <property type="entry name" value="CBS DOMAIN-CONTAINING PROTEIN CBSX3, MITOCHONDRIAL"/>
    <property type="match status" value="1"/>
</dbReference>
<gene>
    <name evidence="4" type="ORF">N799_00715</name>
</gene>
<reference evidence="4 5" key="1">
    <citation type="journal article" date="2015" name="Stand. Genomic Sci.">
        <title>Genomic information of the arsenic-resistant bacterium Lysobacter arseniciresistens type strain ZS79(T) and comparison of Lysobacter draft genomes.</title>
        <authorList>
            <person name="Liu L."/>
            <person name="Zhang S."/>
            <person name="Luo M."/>
            <person name="Wang G."/>
        </authorList>
    </citation>
    <scope>NUCLEOTIDE SEQUENCE [LARGE SCALE GENOMIC DNA]</scope>
    <source>
        <strain evidence="4 5">ZS79</strain>
    </source>
</reference>
<proteinExistence type="predicted"/>
<sequence>MNTNLDRVMTANPACCTGDTPLRDVARMMVENDCGEIPVVDSRDSGRPVGVVTDRDIAVRMVAEGRDTASACASDCMSSPVTTVQNTASLADCAQAMEQNQIRRVVVVDDRGAVCGIVSQADIALAGHDRTTGEVVQQVSRPTAH</sequence>
<dbReference type="InterPro" id="IPR000644">
    <property type="entry name" value="CBS_dom"/>
</dbReference>
<accession>A0A0A0F3M5</accession>
<dbReference type="RefSeq" id="WP_036206342.1">
    <property type="nucleotide sequence ID" value="NZ_AVPT01000001.1"/>
</dbReference>
<dbReference type="InterPro" id="IPR046342">
    <property type="entry name" value="CBS_dom_sf"/>
</dbReference>
<feature type="domain" description="CBS" evidence="3">
    <location>
        <begin position="77"/>
        <end position="135"/>
    </location>
</feature>
<evidence type="ECO:0000259" key="3">
    <source>
        <dbReference type="PROSITE" id="PS51371"/>
    </source>
</evidence>
<dbReference type="Proteomes" id="UP000029989">
    <property type="component" value="Unassembled WGS sequence"/>
</dbReference>
<evidence type="ECO:0000256" key="2">
    <source>
        <dbReference type="PROSITE-ProRule" id="PRU00703"/>
    </source>
</evidence>
<dbReference type="SUPFAM" id="SSF54631">
    <property type="entry name" value="CBS-domain pair"/>
    <property type="match status" value="1"/>
</dbReference>
<dbReference type="InterPro" id="IPR051257">
    <property type="entry name" value="Diverse_CBS-Domain"/>
</dbReference>
<dbReference type="PANTHER" id="PTHR43080:SF2">
    <property type="entry name" value="CBS DOMAIN-CONTAINING PROTEIN"/>
    <property type="match status" value="1"/>
</dbReference>
<feature type="domain" description="CBS" evidence="3">
    <location>
        <begin position="9"/>
        <end position="68"/>
    </location>
</feature>
<dbReference type="CDD" id="cd04622">
    <property type="entry name" value="CBS_pair_HRP1_like"/>
    <property type="match status" value="1"/>
</dbReference>
<dbReference type="OrthoDB" id="9794094at2"/>
<dbReference type="PROSITE" id="PS51371">
    <property type="entry name" value="CBS"/>
    <property type="match status" value="2"/>
</dbReference>
<keyword evidence="1 2" id="KW-0129">CBS domain</keyword>
<comment type="caution">
    <text evidence="4">The sequence shown here is derived from an EMBL/GenBank/DDBJ whole genome shotgun (WGS) entry which is preliminary data.</text>
</comment>
<dbReference type="SMART" id="SM00116">
    <property type="entry name" value="CBS"/>
    <property type="match status" value="2"/>
</dbReference>
<name>A0A0A0F3M5_9GAMM</name>
<dbReference type="Pfam" id="PF00571">
    <property type="entry name" value="CBS"/>
    <property type="match status" value="2"/>
</dbReference>
<dbReference type="EMBL" id="AVPT01000001">
    <property type="protein sequence ID" value="KGM57736.1"/>
    <property type="molecule type" value="Genomic_DNA"/>
</dbReference>
<evidence type="ECO:0000256" key="1">
    <source>
        <dbReference type="ARBA" id="ARBA00023122"/>
    </source>
</evidence>
<dbReference type="eggNOG" id="COG0517">
    <property type="taxonomic scope" value="Bacteria"/>
</dbReference>
<dbReference type="STRING" id="913325.N799_00715"/>
<evidence type="ECO:0000313" key="4">
    <source>
        <dbReference type="EMBL" id="KGM57736.1"/>
    </source>
</evidence>
<organism evidence="4 5">
    <name type="scientific">Lysobacter arseniciresistens ZS79</name>
    <dbReference type="NCBI Taxonomy" id="913325"/>
    <lineage>
        <taxon>Bacteria</taxon>
        <taxon>Pseudomonadati</taxon>
        <taxon>Pseudomonadota</taxon>
        <taxon>Gammaproteobacteria</taxon>
        <taxon>Lysobacterales</taxon>
        <taxon>Lysobacteraceae</taxon>
        <taxon>Novilysobacter</taxon>
    </lineage>
</organism>
<dbReference type="Gene3D" id="3.10.580.10">
    <property type="entry name" value="CBS-domain"/>
    <property type="match status" value="1"/>
</dbReference>
<evidence type="ECO:0000313" key="5">
    <source>
        <dbReference type="Proteomes" id="UP000029989"/>
    </source>
</evidence>
<protein>
    <recommendedName>
        <fullName evidence="3">CBS domain-containing protein</fullName>
    </recommendedName>
</protein>
<keyword evidence="5" id="KW-1185">Reference proteome</keyword>